<feature type="region of interest" description="Disordered" evidence="1">
    <location>
        <begin position="271"/>
        <end position="314"/>
    </location>
</feature>
<feature type="compositionally biased region" description="Polar residues" evidence="1">
    <location>
        <begin position="536"/>
        <end position="548"/>
    </location>
</feature>
<dbReference type="Proteomes" id="UP000045706">
    <property type="component" value="Unassembled WGS sequence"/>
</dbReference>
<feature type="region of interest" description="Disordered" evidence="1">
    <location>
        <begin position="535"/>
        <end position="599"/>
    </location>
</feature>
<organism evidence="2 3">
    <name type="scientific">Verticillium longisporum</name>
    <name type="common">Verticillium dahliae var. longisporum</name>
    <dbReference type="NCBI Taxonomy" id="100787"/>
    <lineage>
        <taxon>Eukaryota</taxon>
        <taxon>Fungi</taxon>
        <taxon>Dikarya</taxon>
        <taxon>Ascomycota</taxon>
        <taxon>Pezizomycotina</taxon>
        <taxon>Sordariomycetes</taxon>
        <taxon>Hypocreomycetidae</taxon>
        <taxon>Glomerellales</taxon>
        <taxon>Plectosphaerellaceae</taxon>
        <taxon>Verticillium</taxon>
    </lineage>
</organism>
<dbReference type="EMBL" id="CVQI01034273">
    <property type="protein sequence ID" value="CRK44746.1"/>
    <property type="molecule type" value="Genomic_DNA"/>
</dbReference>
<feature type="compositionally biased region" description="Basic and acidic residues" evidence="1">
    <location>
        <begin position="296"/>
        <end position="312"/>
    </location>
</feature>
<feature type="non-terminal residue" evidence="2">
    <location>
        <position position="1"/>
    </location>
</feature>
<name>A0A0G4NDP2_VERLO</name>
<evidence type="ECO:0000313" key="3">
    <source>
        <dbReference type="Proteomes" id="UP000045706"/>
    </source>
</evidence>
<accession>A0A0G4NDP2</accession>
<gene>
    <name evidence="2" type="ORF">BN1723_006272</name>
</gene>
<sequence>GRYLVLGLRVHALLSRTWHWNQSAGAVCAHCRSGSTLQKSSFVILPRALELTLNATSVSTTSFIQPALRPLVSSIAVARMPLRTPGLPLGLPRPLFRPWLNHRPFHASAMRGSPSRKDKPSIFKEMFPDAGAGHETLRTDRPRRPRDDILAKEPPIQRELLGKDDLRAWLEAQSHGEEEGINARPEKDEMPAMLILSNASKHLAEADFYRIGRKGEHLQGWNTTIKKALRPLVSSIAVARMPPRTPGLPLGLLRPLSRPWLNHRPFHAAALRGSPSRKGKPSIFKEMFPDAGAGHETPRTDRPRRPRDDILAKEPPIQRELLGKDDLRAWLEAQSHGEEDINARPEKDEMPAMLILSNASKHLTEADFYRIGRKGEHLQGWNTTIKKVIHLHDRNTLAPLDSYFILFTSRAAARAYQREAEQLYSRARVDAAKQDLTPAPPADDMPPFTLAPPSPAPLNLKLYALPPSTAARLGAFTLAKTLPALEKSVEGAQRVVVSLQGGALPPAAFWGLVRRDGEERNLAWDVLEMQPYFAQKASSSPASHQNGSIPRDKTKRKKEKQDKTATESTTETQTAEQQAAEETAMTNAPATDDPKGKTHAKSARFVLSFKDVHEARRFARSWHRREFPLSPPRQGRDKGRVGQCVTANVAVPW</sequence>
<reference evidence="3" key="1">
    <citation type="submission" date="2015-05" db="EMBL/GenBank/DDBJ databases">
        <authorList>
            <person name="Fogelqvist Johan"/>
        </authorList>
    </citation>
    <scope>NUCLEOTIDE SEQUENCE [LARGE SCALE GENOMIC DNA]</scope>
</reference>
<proteinExistence type="predicted"/>
<evidence type="ECO:0000256" key="1">
    <source>
        <dbReference type="SAM" id="MobiDB-lite"/>
    </source>
</evidence>
<evidence type="ECO:0000313" key="2">
    <source>
        <dbReference type="EMBL" id="CRK44746.1"/>
    </source>
</evidence>
<protein>
    <submittedName>
        <fullName evidence="2">Uncharacterized protein</fullName>
    </submittedName>
</protein>
<dbReference type="AlphaFoldDB" id="A0A0G4NDP2"/>
<feature type="compositionally biased region" description="Low complexity" evidence="1">
    <location>
        <begin position="566"/>
        <end position="584"/>
    </location>
</feature>